<gene>
    <name evidence="2" type="ORF">NTH_01346</name>
</gene>
<dbReference type="SMART" id="SM00421">
    <property type="entry name" value="HTH_LUXR"/>
    <property type="match status" value="1"/>
</dbReference>
<dbReference type="Proteomes" id="UP001342418">
    <property type="component" value="Chromosome"/>
</dbReference>
<dbReference type="InterPro" id="IPR036388">
    <property type="entry name" value="WH-like_DNA-bd_sf"/>
</dbReference>
<accession>A0ABY5MGI0</accession>
<reference evidence="2 3" key="1">
    <citation type="submission" date="2018-07" db="EMBL/GenBank/DDBJ databases">
        <title>Genome sequence of Nitratireductor thuwali#1536.</title>
        <authorList>
            <person name="Michoud G."/>
            <person name="Merlino G."/>
            <person name="Sefrji F.O."/>
            <person name="Daffonchio D."/>
        </authorList>
    </citation>
    <scope>NUCLEOTIDE SEQUENCE [LARGE SCALE GENOMIC DNA]</scope>
    <source>
        <strain evidence="3">Nit1536</strain>
    </source>
</reference>
<feature type="domain" description="HTH luxR-type" evidence="1">
    <location>
        <begin position="313"/>
        <end position="370"/>
    </location>
</feature>
<dbReference type="InterPro" id="IPR000792">
    <property type="entry name" value="Tscrpt_reg_LuxR_C"/>
</dbReference>
<dbReference type="SUPFAM" id="SSF46894">
    <property type="entry name" value="C-terminal effector domain of the bipartite response regulators"/>
    <property type="match status" value="1"/>
</dbReference>
<proteinExistence type="predicted"/>
<sequence>MYDERQLDVVASEIAEAIEQACFGAAPWSHACELFSSAFPGGFTALMNQDFIHERVNFHEIINMESVFVDSYCARYGHINPWVEMWTRMPSGSVFVAERDRPARTFTHTEYYNDWLMPQGDVIAGVGLKVDASPTDVIFFPIHYPQRYSEKYDVPAAEISRRLVGVIERAAGITGALNAEAEKLTAPSALVERHGGPAFVVDGSLQLTETNEQAIDHVSRGRLVRCRSGRLSFTDRRLNKRVAGIVRDLSRSPAAAASRCLWEGADGPWVLHFARLPSTASLPTLLPRRTQVLIVMKSLADHSPLDIESFARHFGLTPAERRFCVSLFHGRTLLEAALEHGISHGTARQRMKAIFQKTGTHRQSELCLLLARLSL</sequence>
<name>A0ABY5MGI0_9HYPH</name>
<organism evidence="2 3">
    <name type="scientific">Nitratireductor thuwali</name>
    <dbReference type="NCBI Taxonomy" id="2267699"/>
    <lineage>
        <taxon>Bacteria</taxon>
        <taxon>Pseudomonadati</taxon>
        <taxon>Pseudomonadota</taxon>
        <taxon>Alphaproteobacteria</taxon>
        <taxon>Hyphomicrobiales</taxon>
        <taxon>Phyllobacteriaceae</taxon>
        <taxon>Nitratireductor</taxon>
    </lineage>
</organism>
<keyword evidence="3" id="KW-1185">Reference proteome</keyword>
<evidence type="ECO:0000259" key="1">
    <source>
        <dbReference type="SMART" id="SM00421"/>
    </source>
</evidence>
<dbReference type="Gene3D" id="1.10.10.10">
    <property type="entry name" value="Winged helix-like DNA-binding domain superfamily/Winged helix DNA-binding domain"/>
    <property type="match status" value="1"/>
</dbReference>
<evidence type="ECO:0000313" key="3">
    <source>
        <dbReference type="Proteomes" id="UP001342418"/>
    </source>
</evidence>
<dbReference type="InterPro" id="IPR016032">
    <property type="entry name" value="Sig_transdc_resp-reg_C-effctor"/>
</dbReference>
<protein>
    <recommendedName>
        <fullName evidence="1">HTH luxR-type domain-containing protein</fullName>
    </recommendedName>
</protein>
<dbReference type="RefSeq" id="WP_338529284.1">
    <property type="nucleotide sequence ID" value="NZ_CP030941.1"/>
</dbReference>
<evidence type="ECO:0000313" key="2">
    <source>
        <dbReference type="EMBL" id="UUP16897.1"/>
    </source>
</evidence>
<dbReference type="EMBL" id="CP030941">
    <property type="protein sequence ID" value="UUP16897.1"/>
    <property type="molecule type" value="Genomic_DNA"/>
</dbReference>